<gene>
    <name evidence="1" type="ORF">WMO40_23170</name>
</gene>
<evidence type="ECO:0000313" key="1">
    <source>
        <dbReference type="EMBL" id="MEQ2529578.1"/>
    </source>
</evidence>
<dbReference type="EMBL" id="JBBMEW010000041">
    <property type="protein sequence ID" value="MEQ2529578.1"/>
    <property type="molecule type" value="Genomic_DNA"/>
</dbReference>
<comment type="caution">
    <text evidence="1">The sequence shown here is derived from an EMBL/GenBank/DDBJ whole genome shotgun (WGS) entry which is preliminary data.</text>
</comment>
<dbReference type="Proteomes" id="UP001439875">
    <property type="component" value="Unassembled WGS sequence"/>
</dbReference>
<organism evidence="1 2">
    <name type="scientific">Robertmurraya yapensis</name>
    <name type="common">ex Hitch et al 2024</name>
    <dbReference type="NCBI Taxonomy" id="3133160"/>
    <lineage>
        <taxon>Bacteria</taxon>
        <taxon>Bacillati</taxon>
        <taxon>Bacillota</taxon>
        <taxon>Bacilli</taxon>
        <taxon>Bacillales</taxon>
        <taxon>Bacillaceae</taxon>
        <taxon>Robertmurraya</taxon>
    </lineage>
</organism>
<evidence type="ECO:0000313" key="2">
    <source>
        <dbReference type="Proteomes" id="UP001439875"/>
    </source>
</evidence>
<reference evidence="1" key="1">
    <citation type="submission" date="2024-03" db="EMBL/GenBank/DDBJ databases">
        <title>Human intestinal bacterial collection.</title>
        <authorList>
            <person name="Pauvert C."/>
            <person name="Hitch T.C.A."/>
            <person name="Clavel T."/>
        </authorList>
    </citation>
    <scope>NUCLEOTIDE SEQUENCE</scope>
    <source>
        <strain evidence="1">CLA-AA-H227</strain>
    </source>
</reference>
<proteinExistence type="predicted"/>
<keyword evidence="2" id="KW-1185">Reference proteome</keyword>
<name>A0ACC6SHS8_9BACI</name>
<protein>
    <submittedName>
        <fullName evidence="1">Helix-turn-helix transcriptional regulator</fullName>
    </submittedName>
</protein>
<accession>A0ACC6SHS8</accession>
<sequence length="158" mass="18231">MNKDAECLTELDKEGLSEDFGKLIKEYRIAKGYSLAQLDKMAKVSPSYVSRIERSLRNEVSFSKVLRICFILGIPYELMISKAFGEIDQVEIEREKQSIKEILLHNDFIVQGKTVDVEVKEILISLVNNLFECTWDSKTKIHDLYQLSKKVEKIKGLL</sequence>